<organism evidence="4 5">
    <name type="scientific">Zhenpiania hominis</name>
    <dbReference type="NCBI Taxonomy" id="2763644"/>
    <lineage>
        <taxon>Bacteria</taxon>
        <taxon>Bacillati</taxon>
        <taxon>Bacillota</taxon>
        <taxon>Clostridia</taxon>
        <taxon>Peptostreptococcales</taxon>
        <taxon>Anaerovoracaceae</taxon>
        <taxon>Zhenpiania</taxon>
    </lineage>
</organism>
<dbReference type="GO" id="GO:0003677">
    <property type="term" value="F:DNA binding"/>
    <property type="evidence" value="ECO:0007669"/>
    <property type="project" value="UniProtKB-KW"/>
</dbReference>
<dbReference type="Proteomes" id="UP000602647">
    <property type="component" value="Unassembled WGS sequence"/>
</dbReference>
<protein>
    <submittedName>
        <fullName evidence="4">Helix-turn-helix transcriptional regulator</fullName>
    </submittedName>
</protein>
<accession>A0A923NPQ0</accession>
<gene>
    <name evidence="4" type="ORF">H9L42_14125</name>
</gene>
<feature type="domain" description="HTH cro/C1-type" evidence="3">
    <location>
        <begin position="7"/>
        <end position="61"/>
    </location>
</feature>
<keyword evidence="5" id="KW-1185">Reference proteome</keyword>
<dbReference type="PROSITE" id="PS50943">
    <property type="entry name" value="HTH_CROC1"/>
    <property type="match status" value="1"/>
</dbReference>
<proteinExistence type="predicted"/>
<dbReference type="CDD" id="cd00093">
    <property type="entry name" value="HTH_XRE"/>
    <property type="match status" value="1"/>
</dbReference>
<dbReference type="SMART" id="SM00530">
    <property type="entry name" value="HTH_XRE"/>
    <property type="match status" value="1"/>
</dbReference>
<evidence type="ECO:0000313" key="5">
    <source>
        <dbReference type="Proteomes" id="UP000602647"/>
    </source>
</evidence>
<keyword evidence="1" id="KW-0238">DNA-binding</keyword>
<evidence type="ECO:0000259" key="3">
    <source>
        <dbReference type="PROSITE" id="PS50943"/>
    </source>
</evidence>
<comment type="caution">
    <text evidence="4">The sequence shown here is derived from an EMBL/GenBank/DDBJ whole genome shotgun (WGS) entry which is preliminary data.</text>
</comment>
<keyword evidence="2" id="KW-1133">Transmembrane helix</keyword>
<keyword evidence="2" id="KW-0812">Transmembrane</keyword>
<dbReference type="EMBL" id="JACRYT010000022">
    <property type="protein sequence ID" value="MBC6680957.1"/>
    <property type="molecule type" value="Genomic_DNA"/>
</dbReference>
<dbReference type="SUPFAM" id="SSF47413">
    <property type="entry name" value="lambda repressor-like DNA-binding domains"/>
    <property type="match status" value="1"/>
</dbReference>
<keyword evidence="2" id="KW-0472">Membrane</keyword>
<dbReference type="Pfam" id="PF01381">
    <property type="entry name" value="HTH_3"/>
    <property type="match status" value="1"/>
</dbReference>
<evidence type="ECO:0000256" key="1">
    <source>
        <dbReference type="ARBA" id="ARBA00023125"/>
    </source>
</evidence>
<dbReference type="InterPro" id="IPR001387">
    <property type="entry name" value="Cro/C1-type_HTH"/>
</dbReference>
<dbReference type="PANTHER" id="PTHR46558:SF13">
    <property type="entry name" value="HTH-TYPE TRANSCRIPTIONAL REGULATOR IMMR"/>
    <property type="match status" value="1"/>
</dbReference>
<dbReference type="PANTHER" id="PTHR46558">
    <property type="entry name" value="TRACRIPTIONAL REGULATORY PROTEIN-RELATED-RELATED"/>
    <property type="match status" value="1"/>
</dbReference>
<dbReference type="Gene3D" id="1.10.260.40">
    <property type="entry name" value="lambda repressor-like DNA-binding domains"/>
    <property type="match status" value="1"/>
</dbReference>
<evidence type="ECO:0000313" key="4">
    <source>
        <dbReference type="EMBL" id="MBC6680957.1"/>
    </source>
</evidence>
<feature type="transmembrane region" description="Helical" evidence="2">
    <location>
        <begin position="96"/>
        <end position="116"/>
    </location>
</feature>
<feature type="transmembrane region" description="Helical" evidence="2">
    <location>
        <begin position="201"/>
        <end position="224"/>
    </location>
</feature>
<name>A0A923NPQ0_9FIRM</name>
<dbReference type="RefSeq" id="WP_187304054.1">
    <property type="nucleotide sequence ID" value="NZ_JACRYT010000022.1"/>
</dbReference>
<sequence>MTFGEKIQKLRKEAGLSQEELSYQLGVSRQAISKWERDNGYPETEKIVRMSKIFNVTLDYLLNEDSIQTPEIVAEQGIYVSREMAEGFLLYQKRKFLKIAVAVGMMVGSLALSFMFSDISMLLFMLILIIGIILLFSVKLTDNPYRKLWKEPLLFDKLVKAELNTTYAEKKKFLQLFNLLGIALIALGFLFFPLIVPAELIFADTVALATGMIIAGIGTFLCIYMSGIVRAYRLLIMNETYQQKRK</sequence>
<feature type="transmembrane region" description="Helical" evidence="2">
    <location>
        <begin position="176"/>
        <end position="195"/>
    </location>
</feature>
<reference evidence="4" key="1">
    <citation type="submission" date="2020-08" db="EMBL/GenBank/DDBJ databases">
        <title>Genome public.</title>
        <authorList>
            <person name="Liu C."/>
            <person name="Sun Q."/>
        </authorList>
    </citation>
    <scope>NUCLEOTIDE SEQUENCE</scope>
    <source>
        <strain evidence="4">BX12</strain>
    </source>
</reference>
<dbReference type="InterPro" id="IPR010982">
    <property type="entry name" value="Lambda_DNA-bd_dom_sf"/>
</dbReference>
<dbReference type="AlphaFoldDB" id="A0A923NPQ0"/>
<evidence type="ECO:0000256" key="2">
    <source>
        <dbReference type="SAM" id="Phobius"/>
    </source>
</evidence>
<feature type="transmembrane region" description="Helical" evidence="2">
    <location>
        <begin position="122"/>
        <end position="140"/>
    </location>
</feature>